<evidence type="ECO:0000313" key="1">
    <source>
        <dbReference type="EMBL" id="NYE73975.1"/>
    </source>
</evidence>
<sequence length="33" mass="3869">MIANLRHGGLIIRTYVRLGMLNFMQYRGEFLSP</sequence>
<accession>A0A7Y9IC26</accession>
<dbReference type="EMBL" id="JACCBU010000001">
    <property type="protein sequence ID" value="NYE73975.1"/>
    <property type="molecule type" value="Genomic_DNA"/>
</dbReference>
<evidence type="ECO:0000313" key="2">
    <source>
        <dbReference type="Proteomes" id="UP000569914"/>
    </source>
</evidence>
<proteinExistence type="predicted"/>
<protein>
    <submittedName>
        <fullName evidence="1">Uncharacterized protein</fullName>
    </submittedName>
</protein>
<comment type="caution">
    <text evidence="1">The sequence shown here is derived from an EMBL/GenBank/DDBJ whole genome shotgun (WGS) entry which is preliminary data.</text>
</comment>
<dbReference type="Proteomes" id="UP000569914">
    <property type="component" value="Unassembled WGS sequence"/>
</dbReference>
<keyword evidence="2" id="KW-1185">Reference proteome</keyword>
<reference evidence="1 2" key="1">
    <citation type="submission" date="2020-07" db="EMBL/GenBank/DDBJ databases">
        <title>Sequencing the genomes of 1000 actinobacteria strains.</title>
        <authorList>
            <person name="Klenk H.-P."/>
        </authorList>
    </citation>
    <scope>NUCLEOTIDE SEQUENCE [LARGE SCALE GENOMIC DNA]</scope>
    <source>
        <strain evidence="1 2">DSM 22083</strain>
    </source>
</reference>
<name>A0A7Y9IC26_9ACTN</name>
<dbReference type="AlphaFoldDB" id="A0A7Y9IC26"/>
<organism evidence="1 2">
    <name type="scientific">Microlunatus parietis</name>
    <dbReference type="NCBI Taxonomy" id="682979"/>
    <lineage>
        <taxon>Bacteria</taxon>
        <taxon>Bacillati</taxon>
        <taxon>Actinomycetota</taxon>
        <taxon>Actinomycetes</taxon>
        <taxon>Propionibacteriales</taxon>
        <taxon>Propionibacteriaceae</taxon>
        <taxon>Microlunatus</taxon>
    </lineage>
</organism>
<gene>
    <name evidence="1" type="ORF">BKA15_005304</name>
</gene>